<dbReference type="EMBL" id="BAAALN010000016">
    <property type="protein sequence ID" value="GAA1248825.1"/>
    <property type="molecule type" value="Genomic_DNA"/>
</dbReference>
<reference evidence="3" key="1">
    <citation type="journal article" date="2019" name="Int. J. Syst. Evol. Microbiol.">
        <title>The Global Catalogue of Microorganisms (GCM) 10K type strain sequencing project: providing services to taxonomists for standard genome sequencing and annotation.</title>
        <authorList>
            <consortium name="The Broad Institute Genomics Platform"/>
            <consortium name="The Broad Institute Genome Sequencing Center for Infectious Disease"/>
            <person name="Wu L."/>
            <person name="Ma J."/>
        </authorList>
    </citation>
    <scope>NUCLEOTIDE SEQUENCE [LARGE SCALE GENOMIC DNA]</scope>
    <source>
        <strain evidence="3">JCM 13023</strain>
    </source>
</reference>
<sequence length="115" mass="12907">MDSQSPVDRLQRVGNLDIASQRGGIGVVAQRRVQPPVPQSPPRTLERAHPDQRGRRRVPHPVQTRHRSTYSRHNAVVAALTDTRPGRYDFTGPTTNPPQAARDDRHQHTTSTRPT</sequence>
<feature type="region of interest" description="Disordered" evidence="1">
    <location>
        <begin position="21"/>
        <end position="115"/>
    </location>
</feature>
<evidence type="ECO:0000313" key="2">
    <source>
        <dbReference type="EMBL" id="GAA1248825.1"/>
    </source>
</evidence>
<organism evidence="2 3">
    <name type="scientific">Prauserella halophila</name>
    <dbReference type="NCBI Taxonomy" id="185641"/>
    <lineage>
        <taxon>Bacteria</taxon>
        <taxon>Bacillati</taxon>
        <taxon>Actinomycetota</taxon>
        <taxon>Actinomycetes</taxon>
        <taxon>Pseudonocardiales</taxon>
        <taxon>Pseudonocardiaceae</taxon>
        <taxon>Prauserella</taxon>
    </lineage>
</organism>
<accession>A0ABP4H3U2</accession>
<keyword evidence="3" id="KW-1185">Reference proteome</keyword>
<proteinExistence type="predicted"/>
<feature type="compositionally biased region" description="Basic and acidic residues" evidence="1">
    <location>
        <begin position="44"/>
        <end position="53"/>
    </location>
</feature>
<comment type="caution">
    <text evidence="2">The sequence shown here is derived from an EMBL/GenBank/DDBJ whole genome shotgun (WGS) entry which is preliminary data.</text>
</comment>
<dbReference type="Proteomes" id="UP001500653">
    <property type="component" value="Unassembled WGS sequence"/>
</dbReference>
<evidence type="ECO:0000313" key="3">
    <source>
        <dbReference type="Proteomes" id="UP001500653"/>
    </source>
</evidence>
<evidence type="ECO:0000256" key="1">
    <source>
        <dbReference type="SAM" id="MobiDB-lite"/>
    </source>
</evidence>
<gene>
    <name evidence="2" type="ORF">GCM10009676_38980</name>
</gene>
<protein>
    <submittedName>
        <fullName evidence="2">Uncharacterized protein</fullName>
    </submittedName>
</protein>
<name>A0ABP4H3U2_9PSEU</name>
<feature type="compositionally biased region" description="Basic residues" evidence="1">
    <location>
        <begin position="54"/>
        <end position="70"/>
    </location>
</feature>